<dbReference type="Pfam" id="PF02643">
    <property type="entry name" value="DUF192"/>
    <property type="match status" value="1"/>
</dbReference>
<dbReference type="Gene3D" id="2.60.120.1140">
    <property type="entry name" value="Protein of unknown function DUF192"/>
    <property type="match status" value="1"/>
</dbReference>
<dbReference type="AlphaFoldDB" id="A0A5B8XXR1"/>
<dbReference type="Proteomes" id="UP000321595">
    <property type="component" value="Chromosome"/>
</dbReference>
<dbReference type="PANTHER" id="PTHR37953">
    <property type="entry name" value="UPF0127 PROTEIN MJ1496"/>
    <property type="match status" value="1"/>
</dbReference>
<dbReference type="InterPro" id="IPR003795">
    <property type="entry name" value="DUF192"/>
</dbReference>
<dbReference type="KEGG" id="bbae:FRD01_23760"/>
<dbReference type="OrthoDB" id="5526466at2"/>
<dbReference type="EMBL" id="CP042467">
    <property type="protein sequence ID" value="QED30194.1"/>
    <property type="molecule type" value="Genomic_DNA"/>
</dbReference>
<proteinExistence type="predicted"/>
<dbReference type="PROSITE" id="PS51257">
    <property type="entry name" value="PROKAR_LIPOPROTEIN"/>
    <property type="match status" value="1"/>
</dbReference>
<reference evidence="2 3" key="1">
    <citation type="submission" date="2019-08" db="EMBL/GenBank/DDBJ databases">
        <authorList>
            <person name="Liang Q."/>
        </authorList>
    </citation>
    <scope>NUCLEOTIDE SEQUENCE [LARGE SCALE GENOMIC DNA]</scope>
    <source>
        <strain evidence="2 3">V1718</strain>
    </source>
</reference>
<keyword evidence="3" id="KW-1185">Reference proteome</keyword>
<feature type="region of interest" description="Disordered" evidence="1">
    <location>
        <begin position="29"/>
        <end position="55"/>
    </location>
</feature>
<protein>
    <submittedName>
        <fullName evidence="2">DUF192 domain-containing protein</fullName>
    </submittedName>
</protein>
<dbReference type="InterPro" id="IPR038695">
    <property type="entry name" value="Saro_0823-like_sf"/>
</dbReference>
<evidence type="ECO:0000256" key="1">
    <source>
        <dbReference type="SAM" id="MobiDB-lite"/>
    </source>
</evidence>
<gene>
    <name evidence="2" type="ORF">FRD01_23760</name>
</gene>
<accession>A0A5B8XXR1</accession>
<evidence type="ECO:0000313" key="3">
    <source>
        <dbReference type="Proteomes" id="UP000321595"/>
    </source>
</evidence>
<name>A0A5B8XXR1_9DELT</name>
<evidence type="ECO:0000313" key="2">
    <source>
        <dbReference type="EMBL" id="QED30194.1"/>
    </source>
</evidence>
<dbReference type="RefSeq" id="WP_146963671.1">
    <property type="nucleotide sequence ID" value="NZ_CP042467.1"/>
</dbReference>
<dbReference type="PANTHER" id="PTHR37953:SF1">
    <property type="entry name" value="UPF0127 PROTEIN MJ1496"/>
    <property type="match status" value="1"/>
</dbReference>
<sequence length="216" mass="24379">MHRLRNFKFVLVMVAGLFGCHEKIKAPSAAEQETAKVEAPVVEEEKPKAKDSRGQTCRDDRECTSYLRCIDGLCEEPPAMSGKVQIDTPRAIFQGPDGKELATFHLELAVAPYEQSRGLMYRRSMRPDWGMLFIYRRDEVLTFWMRNTLIPLDMVFLDASGTVQGVVRAEPLTETPRSVNKPGRYVLELNAGTAEKFGIAQGAQMKLEHVDPEYTP</sequence>
<organism evidence="2 3">
    <name type="scientific">Microvenator marinus</name>
    <dbReference type="NCBI Taxonomy" id="2600177"/>
    <lineage>
        <taxon>Bacteria</taxon>
        <taxon>Deltaproteobacteria</taxon>
        <taxon>Bradymonadales</taxon>
        <taxon>Microvenatoraceae</taxon>
        <taxon>Microvenator</taxon>
    </lineage>
</organism>
<feature type="compositionally biased region" description="Basic and acidic residues" evidence="1">
    <location>
        <begin position="43"/>
        <end position="55"/>
    </location>
</feature>